<dbReference type="AlphaFoldDB" id="A0A9X4QVA6"/>
<dbReference type="InterPro" id="IPR018060">
    <property type="entry name" value="HTH_AraC"/>
</dbReference>
<feature type="domain" description="HTH araC/xylS-type" evidence="5">
    <location>
        <begin position="174"/>
        <end position="277"/>
    </location>
</feature>
<evidence type="ECO:0000313" key="6">
    <source>
        <dbReference type="EMBL" id="MDG0812399.1"/>
    </source>
</evidence>
<proteinExistence type="predicted"/>
<organism evidence="6 7">
    <name type="scientific">Cohnella rhizosphaerae</name>
    <dbReference type="NCBI Taxonomy" id="1457232"/>
    <lineage>
        <taxon>Bacteria</taxon>
        <taxon>Bacillati</taxon>
        <taxon>Bacillota</taxon>
        <taxon>Bacilli</taxon>
        <taxon>Bacillales</taxon>
        <taxon>Paenibacillaceae</taxon>
        <taxon>Cohnella</taxon>
    </lineage>
</organism>
<protein>
    <submittedName>
        <fullName evidence="6">AraC family transcriptional regulator</fullName>
    </submittedName>
</protein>
<dbReference type="GO" id="GO:0003700">
    <property type="term" value="F:DNA-binding transcription factor activity"/>
    <property type="evidence" value="ECO:0007669"/>
    <property type="project" value="InterPro"/>
</dbReference>
<keyword evidence="3" id="KW-0804">Transcription</keyword>
<feature type="region of interest" description="Disordered" evidence="4">
    <location>
        <begin position="395"/>
        <end position="432"/>
    </location>
</feature>
<dbReference type="Gene3D" id="1.10.10.60">
    <property type="entry name" value="Homeodomain-like"/>
    <property type="match status" value="2"/>
</dbReference>
<dbReference type="PANTHER" id="PTHR46796:SF7">
    <property type="entry name" value="ARAC FAMILY TRANSCRIPTIONAL REGULATOR"/>
    <property type="match status" value="1"/>
</dbReference>
<dbReference type="RefSeq" id="WP_277535701.1">
    <property type="nucleotide sequence ID" value="NZ_JAPDIA010000008.1"/>
</dbReference>
<dbReference type="InterPro" id="IPR009057">
    <property type="entry name" value="Homeodomain-like_sf"/>
</dbReference>
<dbReference type="PRINTS" id="PR00032">
    <property type="entry name" value="HTHARAC"/>
</dbReference>
<dbReference type="InterPro" id="IPR050204">
    <property type="entry name" value="AraC_XylS_family_regulators"/>
</dbReference>
<sequence>MRKAVSDLQPEAAGLLCYRLLDVVPIREEPQTGPARRRFIETKSPALLLSAANGGRLAVDGRSFELRSGSMFVCMSGCLVELTNYSGLSTELLMLEFNAFFPPDPDAAQRDDQRDPSKLPFPPFAQLSAADAGRLYGLIGAAWQAGLPSDRLRCEAALLELLSLALSCGEQQTERALEAARGQLELRYTGDVTIDELAAAAGLSRFHFMRQFKERYGKGVMEYRTALRLRDAKRLLTGRDGPPLGEIAERVGYTSESYFSSLFKKQTGVSPAVYQRNQKLRVAAYSWVNVGQVLPLKTIPYAAPTDQYWTAYYRERFSWEVEAPLSHQYEFNRNVLLRSRPDKIVGVGSFIPKEEQDRLREIASALFLNWEEDWRSHLRRVGGVFESRGRSRAMAGSIRARRRRGPRTARENCRRRRRARAQGRRTRSGSLRTTRGYPFCTTIWALPNPRAFGSQISHGRERSTSLRSTGWGRTGSSFTEAGIRARRRRGSVCRARRNGLICPPSGPAKFIGRRIAIISKRPSTNTPRSRSADCSARCAAGSKTAPDEA</sequence>
<dbReference type="Pfam" id="PF12833">
    <property type="entry name" value="HTH_18"/>
    <property type="match status" value="1"/>
</dbReference>
<evidence type="ECO:0000256" key="2">
    <source>
        <dbReference type="ARBA" id="ARBA00023125"/>
    </source>
</evidence>
<keyword evidence="7" id="KW-1185">Reference proteome</keyword>
<reference evidence="6" key="1">
    <citation type="submission" date="2022-10" db="EMBL/GenBank/DDBJ databases">
        <title>Comparative genomic analysis of Cohnella hashimotonis sp. nov., isolated from the International Space Station.</title>
        <authorList>
            <person name="Simpson A."/>
            <person name="Venkateswaran K."/>
        </authorList>
    </citation>
    <scope>NUCLEOTIDE SEQUENCE</scope>
    <source>
        <strain evidence="6">DSM 28161</strain>
    </source>
</reference>
<feature type="compositionally biased region" description="Basic residues" evidence="4">
    <location>
        <begin position="399"/>
        <end position="427"/>
    </location>
</feature>
<dbReference type="Gene3D" id="3.40.50.1980">
    <property type="entry name" value="Nitrogenase molybdenum iron protein domain"/>
    <property type="match status" value="1"/>
</dbReference>
<dbReference type="SMART" id="SM00342">
    <property type="entry name" value="HTH_ARAC"/>
    <property type="match status" value="1"/>
</dbReference>
<keyword evidence="1" id="KW-0805">Transcription regulation</keyword>
<evidence type="ECO:0000256" key="3">
    <source>
        <dbReference type="ARBA" id="ARBA00023163"/>
    </source>
</evidence>
<dbReference type="InterPro" id="IPR020449">
    <property type="entry name" value="Tscrpt_reg_AraC-type_HTH"/>
</dbReference>
<feature type="compositionally biased region" description="Low complexity" evidence="4">
    <location>
        <begin position="528"/>
        <end position="542"/>
    </location>
</feature>
<dbReference type="PANTHER" id="PTHR46796">
    <property type="entry name" value="HTH-TYPE TRANSCRIPTIONAL ACTIVATOR RHAS-RELATED"/>
    <property type="match status" value="1"/>
</dbReference>
<keyword evidence="2" id="KW-0238">DNA-binding</keyword>
<dbReference type="Proteomes" id="UP001153404">
    <property type="component" value="Unassembled WGS sequence"/>
</dbReference>
<accession>A0A9X4QVA6</accession>
<dbReference type="SUPFAM" id="SSF53807">
    <property type="entry name" value="Helical backbone' metal receptor"/>
    <property type="match status" value="1"/>
</dbReference>
<dbReference type="EMBL" id="JAPDIA010000008">
    <property type="protein sequence ID" value="MDG0812399.1"/>
    <property type="molecule type" value="Genomic_DNA"/>
</dbReference>
<feature type="region of interest" description="Disordered" evidence="4">
    <location>
        <begin position="519"/>
        <end position="549"/>
    </location>
</feature>
<comment type="caution">
    <text evidence="6">The sequence shown here is derived from an EMBL/GenBank/DDBJ whole genome shotgun (WGS) entry which is preliminary data.</text>
</comment>
<feature type="region of interest" description="Disordered" evidence="4">
    <location>
        <begin position="455"/>
        <end position="474"/>
    </location>
</feature>
<evidence type="ECO:0000256" key="4">
    <source>
        <dbReference type="SAM" id="MobiDB-lite"/>
    </source>
</evidence>
<gene>
    <name evidence="6" type="ORF">OMP40_25930</name>
</gene>
<dbReference type="InterPro" id="IPR018062">
    <property type="entry name" value="HTH_AraC-typ_CS"/>
</dbReference>
<dbReference type="GO" id="GO:0043565">
    <property type="term" value="F:sequence-specific DNA binding"/>
    <property type="evidence" value="ECO:0007669"/>
    <property type="project" value="InterPro"/>
</dbReference>
<dbReference type="PROSITE" id="PS00041">
    <property type="entry name" value="HTH_ARAC_FAMILY_1"/>
    <property type="match status" value="1"/>
</dbReference>
<evidence type="ECO:0000259" key="5">
    <source>
        <dbReference type="PROSITE" id="PS01124"/>
    </source>
</evidence>
<dbReference type="PROSITE" id="PS01124">
    <property type="entry name" value="HTH_ARAC_FAMILY_2"/>
    <property type="match status" value="1"/>
</dbReference>
<dbReference type="SUPFAM" id="SSF46689">
    <property type="entry name" value="Homeodomain-like"/>
    <property type="match status" value="2"/>
</dbReference>
<name>A0A9X4QVA6_9BACL</name>
<evidence type="ECO:0000256" key="1">
    <source>
        <dbReference type="ARBA" id="ARBA00023015"/>
    </source>
</evidence>
<evidence type="ECO:0000313" key="7">
    <source>
        <dbReference type="Proteomes" id="UP001153404"/>
    </source>
</evidence>